<dbReference type="SUPFAM" id="SSF56752">
    <property type="entry name" value="D-aminoacid aminotransferase-like PLP-dependent enzymes"/>
    <property type="match status" value="1"/>
</dbReference>
<evidence type="ECO:0000313" key="1">
    <source>
        <dbReference type="EMBL" id="SFV90253.1"/>
    </source>
</evidence>
<protein>
    <submittedName>
        <fullName evidence="1">Aminodeoxychorismate lyase</fullName>
        <ecNumber evidence="1">4.1.3.38</ecNumber>
    </submittedName>
</protein>
<sequence>MKNPTPLLLETVRIEGGKAHNLSYHQSRFDKSRYALFGDTTPIDLASHIKAPPAGLYRCRILYAKRIQHIEYLPYTPKPLHRLKILSSLVDYPYKYANREALDTLLLENSDADEIIIEKEGFLTDTTIANIAFFDGEGWITPQQPLLEGTMRAKFIDKGLLRTAHITKKDIQNYTHVALMNAMIGFKILNNITIK</sequence>
<proteinExistence type="predicted"/>
<dbReference type="InterPro" id="IPR043131">
    <property type="entry name" value="BCAT-like_N"/>
</dbReference>
<dbReference type="Pfam" id="PF01063">
    <property type="entry name" value="Aminotran_4"/>
    <property type="match status" value="1"/>
</dbReference>
<keyword evidence="1" id="KW-0456">Lyase</keyword>
<accession>A0A1W1E8H3</accession>
<dbReference type="GO" id="GO:0008696">
    <property type="term" value="F:4-amino-4-deoxychorismate lyase activity"/>
    <property type="evidence" value="ECO:0007669"/>
    <property type="project" value="UniProtKB-EC"/>
</dbReference>
<dbReference type="InterPro" id="IPR043132">
    <property type="entry name" value="BCAT-like_C"/>
</dbReference>
<dbReference type="InterPro" id="IPR001544">
    <property type="entry name" value="Aminotrans_IV"/>
</dbReference>
<dbReference type="Gene3D" id="3.30.470.10">
    <property type="match status" value="1"/>
</dbReference>
<dbReference type="AlphaFoldDB" id="A0A1W1E8H3"/>
<dbReference type="EMBL" id="FPIB01000012">
    <property type="protein sequence ID" value="SFV90253.1"/>
    <property type="molecule type" value="Genomic_DNA"/>
</dbReference>
<organism evidence="1">
    <name type="scientific">hydrothermal vent metagenome</name>
    <dbReference type="NCBI Taxonomy" id="652676"/>
    <lineage>
        <taxon>unclassified sequences</taxon>
        <taxon>metagenomes</taxon>
        <taxon>ecological metagenomes</taxon>
    </lineage>
</organism>
<dbReference type="EC" id="4.1.3.38" evidence="1"/>
<dbReference type="Gene3D" id="3.20.10.10">
    <property type="entry name" value="D-amino Acid Aminotransferase, subunit A, domain 2"/>
    <property type="match status" value="1"/>
</dbReference>
<name>A0A1W1E8H3_9ZZZZ</name>
<dbReference type="InterPro" id="IPR036038">
    <property type="entry name" value="Aminotransferase-like"/>
</dbReference>
<reference evidence="1" key="1">
    <citation type="submission" date="2016-10" db="EMBL/GenBank/DDBJ databases">
        <authorList>
            <person name="de Groot N.N."/>
        </authorList>
    </citation>
    <scope>NUCLEOTIDE SEQUENCE</scope>
</reference>
<gene>
    <name evidence="1" type="ORF">MNB_SV-4-1091</name>
</gene>